<organism evidence="1 2">
    <name type="scientific">Romanomermis culicivorax</name>
    <name type="common">Nematode worm</name>
    <dbReference type="NCBI Taxonomy" id="13658"/>
    <lineage>
        <taxon>Eukaryota</taxon>
        <taxon>Metazoa</taxon>
        <taxon>Ecdysozoa</taxon>
        <taxon>Nematoda</taxon>
        <taxon>Enoplea</taxon>
        <taxon>Dorylaimia</taxon>
        <taxon>Mermithida</taxon>
        <taxon>Mermithoidea</taxon>
        <taxon>Mermithidae</taxon>
        <taxon>Romanomermis</taxon>
    </lineage>
</organism>
<evidence type="ECO:0000313" key="2">
    <source>
        <dbReference type="WBParaSite" id="nRc.2.0.1.t27885-RA"/>
    </source>
</evidence>
<sequence length="87" mass="10141">MADTPRPRRIYYPGERLNCMVDCPGGCARQEIIDDGFPIDLEIWAEALVGKSTYDPIRLGPWRCCENEMFCHMPDDKRAYLKPFNRD</sequence>
<name>A0A915JNV2_ROMCU</name>
<evidence type="ECO:0000313" key="1">
    <source>
        <dbReference type="Proteomes" id="UP000887565"/>
    </source>
</evidence>
<dbReference type="AlphaFoldDB" id="A0A915JNV2"/>
<keyword evidence="1" id="KW-1185">Reference proteome</keyword>
<proteinExistence type="predicted"/>
<accession>A0A915JNV2</accession>
<dbReference type="WBParaSite" id="nRc.2.0.1.t27885-RA">
    <property type="protein sequence ID" value="nRc.2.0.1.t27885-RA"/>
    <property type="gene ID" value="nRc.2.0.1.g27885"/>
</dbReference>
<dbReference type="Proteomes" id="UP000887565">
    <property type="component" value="Unplaced"/>
</dbReference>
<reference evidence="2" key="1">
    <citation type="submission" date="2022-11" db="UniProtKB">
        <authorList>
            <consortium name="WormBaseParasite"/>
        </authorList>
    </citation>
    <scope>IDENTIFICATION</scope>
</reference>
<protein>
    <submittedName>
        <fullName evidence="2">Uncharacterized protein</fullName>
    </submittedName>
</protein>